<gene>
    <name evidence="1" type="ORF">J2S19_004003</name>
</gene>
<dbReference type="EMBL" id="JAUSUD010000023">
    <property type="protein sequence ID" value="MDQ0232681.1"/>
    <property type="molecule type" value="Genomic_DNA"/>
</dbReference>
<keyword evidence="2" id="KW-1185">Reference proteome</keyword>
<protein>
    <submittedName>
        <fullName evidence="1">Uncharacterized protein</fullName>
    </submittedName>
</protein>
<dbReference type="Proteomes" id="UP001234495">
    <property type="component" value="Unassembled WGS sequence"/>
</dbReference>
<comment type="caution">
    <text evidence="1">The sequence shown here is derived from an EMBL/GenBank/DDBJ whole genome shotgun (WGS) entry which is preliminary data.</text>
</comment>
<sequence length="42" mass="4814">MSHRDWLSVATYLFAIHKQSGNSLSEIRKHMNSQANEPKTSI</sequence>
<name>A0ABT9ZK64_9BACI</name>
<organism evidence="1 2">
    <name type="scientific">Metabacillus malikii</name>
    <dbReference type="NCBI Taxonomy" id="1504265"/>
    <lineage>
        <taxon>Bacteria</taxon>
        <taxon>Bacillati</taxon>
        <taxon>Bacillota</taxon>
        <taxon>Bacilli</taxon>
        <taxon>Bacillales</taxon>
        <taxon>Bacillaceae</taxon>
        <taxon>Metabacillus</taxon>
    </lineage>
</organism>
<reference evidence="1 2" key="1">
    <citation type="submission" date="2023-07" db="EMBL/GenBank/DDBJ databases">
        <title>Genomic Encyclopedia of Type Strains, Phase IV (KMG-IV): sequencing the most valuable type-strain genomes for metagenomic binning, comparative biology and taxonomic classification.</title>
        <authorList>
            <person name="Goeker M."/>
        </authorList>
    </citation>
    <scope>NUCLEOTIDE SEQUENCE [LARGE SCALE GENOMIC DNA]</scope>
    <source>
        <strain evidence="1 2">DSM 29005</strain>
    </source>
</reference>
<evidence type="ECO:0000313" key="1">
    <source>
        <dbReference type="EMBL" id="MDQ0232681.1"/>
    </source>
</evidence>
<proteinExistence type="predicted"/>
<accession>A0ABT9ZK64</accession>
<evidence type="ECO:0000313" key="2">
    <source>
        <dbReference type="Proteomes" id="UP001234495"/>
    </source>
</evidence>